<dbReference type="Pfam" id="PF00440">
    <property type="entry name" value="TetR_N"/>
    <property type="match status" value="1"/>
</dbReference>
<gene>
    <name evidence="7" type="ORF">ACGFZB_26330</name>
</gene>
<feature type="compositionally biased region" description="Acidic residues" evidence="5">
    <location>
        <begin position="220"/>
        <end position="229"/>
    </location>
</feature>
<protein>
    <submittedName>
        <fullName evidence="7">TetR/AcrR family transcriptional regulator</fullName>
    </submittedName>
</protein>
<dbReference type="InterPro" id="IPR001647">
    <property type="entry name" value="HTH_TetR"/>
</dbReference>
<evidence type="ECO:0000256" key="1">
    <source>
        <dbReference type="ARBA" id="ARBA00023015"/>
    </source>
</evidence>
<name>A0ABW7BAJ5_9ACTN</name>
<dbReference type="InterPro" id="IPR050109">
    <property type="entry name" value="HTH-type_TetR-like_transc_reg"/>
</dbReference>
<comment type="caution">
    <text evidence="7">The sequence shown here is derived from an EMBL/GenBank/DDBJ whole genome shotgun (WGS) entry which is preliminary data.</text>
</comment>
<proteinExistence type="predicted"/>
<feature type="region of interest" description="Disordered" evidence="5">
    <location>
        <begin position="197"/>
        <end position="229"/>
    </location>
</feature>
<evidence type="ECO:0000259" key="6">
    <source>
        <dbReference type="PROSITE" id="PS50977"/>
    </source>
</evidence>
<dbReference type="Proteomes" id="UP001604267">
    <property type="component" value="Unassembled WGS sequence"/>
</dbReference>
<dbReference type="InterPro" id="IPR036271">
    <property type="entry name" value="Tet_transcr_reg_TetR-rel_C_sf"/>
</dbReference>
<evidence type="ECO:0000256" key="2">
    <source>
        <dbReference type="ARBA" id="ARBA00023125"/>
    </source>
</evidence>
<dbReference type="PRINTS" id="PR00455">
    <property type="entry name" value="HTHTETR"/>
</dbReference>
<dbReference type="RefSeq" id="WP_392819908.1">
    <property type="nucleotide sequence ID" value="NZ_JBICYV010000013.1"/>
</dbReference>
<dbReference type="InterPro" id="IPR009057">
    <property type="entry name" value="Homeodomain-like_sf"/>
</dbReference>
<dbReference type="SUPFAM" id="SSF48498">
    <property type="entry name" value="Tetracyclin repressor-like, C-terminal domain"/>
    <property type="match status" value="1"/>
</dbReference>
<feature type="DNA-binding region" description="H-T-H motif" evidence="4">
    <location>
        <begin position="41"/>
        <end position="60"/>
    </location>
</feature>
<feature type="compositionally biased region" description="Basic and acidic residues" evidence="5">
    <location>
        <begin position="206"/>
        <end position="218"/>
    </location>
</feature>
<keyword evidence="3" id="KW-0804">Transcription</keyword>
<keyword evidence="2 4" id="KW-0238">DNA-binding</keyword>
<dbReference type="Gene3D" id="1.10.357.10">
    <property type="entry name" value="Tetracycline Repressor, domain 2"/>
    <property type="match status" value="1"/>
</dbReference>
<evidence type="ECO:0000256" key="4">
    <source>
        <dbReference type="PROSITE-ProRule" id="PRU00335"/>
    </source>
</evidence>
<dbReference type="InterPro" id="IPR049445">
    <property type="entry name" value="TetR_SbtR-like_C"/>
</dbReference>
<sequence>MTPDASRQGGRPRLRADAARNRAQVLAAARTAFRDLGTAVPLDEIARRAGVNIATLYRRFPDRDALIQQVVIDGFTLVLETARGALKTASRDPMAAVEELLLHLVDQRDMLVLPLIGGPVVDAPEAIELQRQIAAALEDLLATARSRSLVRPDVTTVDLITTAALACRPLPYLPSEQATALATRHVRIFLDGLRPDSTQPLPAAPTHEEFTAHLRTAPETEPDPGDTNA</sequence>
<dbReference type="Pfam" id="PF21597">
    <property type="entry name" value="TetR_C_43"/>
    <property type="match status" value="1"/>
</dbReference>
<organism evidence="7 8">
    <name type="scientific">Streptomyces cinerochromogenes</name>
    <dbReference type="NCBI Taxonomy" id="66422"/>
    <lineage>
        <taxon>Bacteria</taxon>
        <taxon>Bacillati</taxon>
        <taxon>Actinomycetota</taxon>
        <taxon>Actinomycetes</taxon>
        <taxon>Kitasatosporales</taxon>
        <taxon>Streptomycetaceae</taxon>
        <taxon>Streptomyces</taxon>
    </lineage>
</organism>
<reference evidence="7 8" key="1">
    <citation type="submission" date="2024-10" db="EMBL/GenBank/DDBJ databases">
        <title>The Natural Products Discovery Center: Release of the First 8490 Sequenced Strains for Exploring Actinobacteria Biosynthetic Diversity.</title>
        <authorList>
            <person name="Kalkreuter E."/>
            <person name="Kautsar S.A."/>
            <person name="Yang D."/>
            <person name="Bader C.D."/>
            <person name="Teijaro C.N."/>
            <person name="Fluegel L."/>
            <person name="Davis C.M."/>
            <person name="Simpson J.R."/>
            <person name="Lauterbach L."/>
            <person name="Steele A.D."/>
            <person name="Gui C."/>
            <person name="Meng S."/>
            <person name="Li G."/>
            <person name="Viehrig K."/>
            <person name="Ye F."/>
            <person name="Su P."/>
            <person name="Kiefer A.F."/>
            <person name="Nichols A."/>
            <person name="Cepeda A.J."/>
            <person name="Yan W."/>
            <person name="Fan B."/>
            <person name="Jiang Y."/>
            <person name="Adhikari A."/>
            <person name="Zheng C.-J."/>
            <person name="Schuster L."/>
            <person name="Cowan T.M."/>
            <person name="Smanski M.J."/>
            <person name="Chevrette M.G."/>
            <person name="De Carvalho L.P.S."/>
            <person name="Shen B."/>
        </authorList>
    </citation>
    <scope>NUCLEOTIDE SEQUENCE [LARGE SCALE GENOMIC DNA]</scope>
    <source>
        <strain evidence="7 8">NPDC048320</strain>
    </source>
</reference>
<dbReference type="PANTHER" id="PTHR30055:SF234">
    <property type="entry name" value="HTH-TYPE TRANSCRIPTIONAL REGULATOR BETI"/>
    <property type="match status" value="1"/>
</dbReference>
<evidence type="ECO:0000313" key="7">
    <source>
        <dbReference type="EMBL" id="MFG3013885.1"/>
    </source>
</evidence>
<feature type="domain" description="HTH tetR-type" evidence="6">
    <location>
        <begin position="19"/>
        <end position="78"/>
    </location>
</feature>
<dbReference type="PROSITE" id="PS50977">
    <property type="entry name" value="HTH_TETR_2"/>
    <property type="match status" value="1"/>
</dbReference>
<dbReference type="PANTHER" id="PTHR30055">
    <property type="entry name" value="HTH-TYPE TRANSCRIPTIONAL REGULATOR RUTR"/>
    <property type="match status" value="1"/>
</dbReference>
<dbReference type="EMBL" id="JBICYV010000013">
    <property type="protein sequence ID" value="MFG3013885.1"/>
    <property type="molecule type" value="Genomic_DNA"/>
</dbReference>
<evidence type="ECO:0000313" key="8">
    <source>
        <dbReference type="Proteomes" id="UP001604267"/>
    </source>
</evidence>
<evidence type="ECO:0000256" key="5">
    <source>
        <dbReference type="SAM" id="MobiDB-lite"/>
    </source>
</evidence>
<accession>A0ABW7BAJ5</accession>
<keyword evidence="1" id="KW-0805">Transcription regulation</keyword>
<keyword evidence="8" id="KW-1185">Reference proteome</keyword>
<dbReference type="SUPFAM" id="SSF46689">
    <property type="entry name" value="Homeodomain-like"/>
    <property type="match status" value="1"/>
</dbReference>
<evidence type="ECO:0000256" key="3">
    <source>
        <dbReference type="ARBA" id="ARBA00023163"/>
    </source>
</evidence>